<dbReference type="PANTHER" id="PTHR34385">
    <property type="entry name" value="D-ALANYL-D-ALANINE CARBOXYPEPTIDASE"/>
    <property type="match status" value="1"/>
</dbReference>
<evidence type="ECO:0000259" key="2">
    <source>
        <dbReference type="Pfam" id="PF02557"/>
    </source>
</evidence>
<protein>
    <recommendedName>
        <fullName evidence="2">D-alanyl-D-alanine carboxypeptidase-like core domain-containing protein</fullName>
    </recommendedName>
</protein>
<comment type="caution">
    <text evidence="3">The sequence shown here is derived from an EMBL/GenBank/DDBJ whole genome shotgun (WGS) entry which is preliminary data.</text>
</comment>
<dbReference type="Proteomes" id="UP001501536">
    <property type="component" value="Unassembled WGS sequence"/>
</dbReference>
<dbReference type="InterPro" id="IPR058193">
    <property type="entry name" value="VanY/YodJ_core_dom"/>
</dbReference>
<evidence type="ECO:0000256" key="1">
    <source>
        <dbReference type="SAM" id="MobiDB-lite"/>
    </source>
</evidence>
<reference evidence="4" key="1">
    <citation type="journal article" date="2019" name="Int. J. Syst. Evol. Microbiol.">
        <title>The Global Catalogue of Microorganisms (GCM) 10K type strain sequencing project: providing services to taxonomists for standard genome sequencing and annotation.</title>
        <authorList>
            <consortium name="The Broad Institute Genomics Platform"/>
            <consortium name="The Broad Institute Genome Sequencing Center for Infectious Disease"/>
            <person name="Wu L."/>
            <person name="Ma J."/>
        </authorList>
    </citation>
    <scope>NUCLEOTIDE SEQUENCE [LARGE SCALE GENOMIC DNA]</scope>
    <source>
        <strain evidence="4">JCM 16961</strain>
    </source>
</reference>
<gene>
    <name evidence="3" type="ORF">GCM10022377_17000</name>
</gene>
<name>A0ABP7DG60_9MICC</name>
<feature type="compositionally biased region" description="Low complexity" evidence="1">
    <location>
        <begin position="13"/>
        <end position="35"/>
    </location>
</feature>
<dbReference type="InterPro" id="IPR009045">
    <property type="entry name" value="Zn_M74/Hedgehog-like"/>
</dbReference>
<evidence type="ECO:0000313" key="4">
    <source>
        <dbReference type="Proteomes" id="UP001501536"/>
    </source>
</evidence>
<feature type="region of interest" description="Disordered" evidence="1">
    <location>
        <begin position="233"/>
        <end position="260"/>
    </location>
</feature>
<feature type="compositionally biased region" description="Pro residues" evidence="1">
    <location>
        <begin position="237"/>
        <end position="248"/>
    </location>
</feature>
<dbReference type="CDD" id="cd14852">
    <property type="entry name" value="LD-carboxypeptidase"/>
    <property type="match status" value="1"/>
</dbReference>
<dbReference type="InterPro" id="IPR052179">
    <property type="entry name" value="DD-CPase-like"/>
</dbReference>
<organism evidence="3 4">
    <name type="scientific">Zhihengliuella alba</name>
    <dbReference type="NCBI Taxonomy" id="547018"/>
    <lineage>
        <taxon>Bacteria</taxon>
        <taxon>Bacillati</taxon>
        <taxon>Actinomycetota</taxon>
        <taxon>Actinomycetes</taxon>
        <taxon>Micrococcales</taxon>
        <taxon>Micrococcaceae</taxon>
        <taxon>Zhihengliuella</taxon>
    </lineage>
</organism>
<dbReference type="InterPro" id="IPR003709">
    <property type="entry name" value="VanY-like_core_dom"/>
</dbReference>
<feature type="region of interest" description="Disordered" evidence="1">
    <location>
        <begin position="13"/>
        <end position="54"/>
    </location>
</feature>
<dbReference type="Gene3D" id="3.30.1380.10">
    <property type="match status" value="1"/>
</dbReference>
<accession>A0ABP7DG60</accession>
<dbReference type="EMBL" id="BAABCJ010000002">
    <property type="protein sequence ID" value="GAA3703881.1"/>
    <property type="molecule type" value="Genomic_DNA"/>
</dbReference>
<evidence type="ECO:0000313" key="3">
    <source>
        <dbReference type="EMBL" id="GAA3703881.1"/>
    </source>
</evidence>
<dbReference type="Pfam" id="PF02557">
    <property type="entry name" value="VanY"/>
    <property type="match status" value="1"/>
</dbReference>
<dbReference type="SUPFAM" id="SSF55166">
    <property type="entry name" value="Hedgehog/DD-peptidase"/>
    <property type="match status" value="1"/>
</dbReference>
<proteinExistence type="predicted"/>
<sequence length="279" mass="29698">MLACALLAAPAAHAAPTPTAQAQNQARAQAPAQAPSVEETSTADSHAVLVNPERPLDPIDYVPEDLVEVGGTGVELVAPAADAVEELLSAARDAGHDLVAESGYRSYDRQAELFRGYVAQYGTAYAERISADPGTSEHQLGLAVDVGLASGKCSLHRCFGDTPAGAWVAEHAEDYGFILRYPDGHSETTGYAYEPWHLRYLGPETTADFAASDAATYDEYVAALETAADVVSEPLPSFLPPEPNPTEPNPTDAGGEELEPVRQDLSWLPRWLLEGTARR</sequence>
<keyword evidence="4" id="KW-1185">Reference proteome</keyword>
<feature type="domain" description="D-alanyl-D-alanine carboxypeptidase-like core" evidence="2">
    <location>
        <begin position="76"/>
        <end position="202"/>
    </location>
</feature>
<dbReference type="PANTHER" id="PTHR34385:SF1">
    <property type="entry name" value="PEPTIDOGLYCAN L-ALANYL-D-GLUTAMATE ENDOPEPTIDASE CWLK"/>
    <property type="match status" value="1"/>
</dbReference>